<evidence type="ECO:0000313" key="1">
    <source>
        <dbReference type="EMBL" id="PNX67101.1"/>
    </source>
</evidence>
<evidence type="ECO:0000313" key="2">
    <source>
        <dbReference type="Proteomes" id="UP000236291"/>
    </source>
</evidence>
<accession>A0A2K3KLB6</accession>
<name>A0A2K3KLB6_TRIPR</name>
<sequence>MLFCPTLSVASGLNVSEVMTKQTAAGAGDSLHITAGIFSDLKLDLELEARSAFTLFIPVDAAFTDR</sequence>
<dbReference type="AlphaFoldDB" id="A0A2K3KLB6"/>
<dbReference type="Proteomes" id="UP000236291">
    <property type="component" value="Unassembled WGS sequence"/>
</dbReference>
<feature type="non-terminal residue" evidence="1">
    <location>
        <position position="66"/>
    </location>
</feature>
<proteinExistence type="predicted"/>
<reference evidence="1 2" key="1">
    <citation type="journal article" date="2014" name="Am. J. Bot.">
        <title>Genome assembly and annotation for red clover (Trifolium pratense; Fabaceae).</title>
        <authorList>
            <person name="Istvanek J."/>
            <person name="Jaros M."/>
            <person name="Krenek A."/>
            <person name="Repkova J."/>
        </authorList>
    </citation>
    <scope>NUCLEOTIDE SEQUENCE [LARGE SCALE GENOMIC DNA]</scope>
    <source>
        <strain evidence="2">cv. Tatra</strain>
        <tissue evidence="1">Young leaves</tissue>
    </source>
</reference>
<gene>
    <name evidence="1" type="ORF">L195_g055446</name>
</gene>
<reference evidence="1 2" key="2">
    <citation type="journal article" date="2017" name="Front. Plant Sci.">
        <title>Gene Classification and Mining of Molecular Markers Useful in Red Clover (Trifolium pratense) Breeding.</title>
        <authorList>
            <person name="Istvanek J."/>
            <person name="Dluhosova J."/>
            <person name="Dluhos P."/>
            <person name="Patkova L."/>
            <person name="Nedelnik J."/>
            <person name="Repkova J."/>
        </authorList>
    </citation>
    <scope>NUCLEOTIDE SEQUENCE [LARGE SCALE GENOMIC DNA]</scope>
    <source>
        <strain evidence="2">cv. Tatra</strain>
        <tissue evidence="1">Young leaves</tissue>
    </source>
</reference>
<dbReference type="EMBL" id="ASHM01101041">
    <property type="protein sequence ID" value="PNX67101.1"/>
    <property type="molecule type" value="Genomic_DNA"/>
</dbReference>
<protein>
    <submittedName>
        <fullName evidence="1">Uncharacterized protein</fullName>
    </submittedName>
</protein>
<organism evidence="1 2">
    <name type="scientific">Trifolium pratense</name>
    <name type="common">Red clover</name>
    <dbReference type="NCBI Taxonomy" id="57577"/>
    <lineage>
        <taxon>Eukaryota</taxon>
        <taxon>Viridiplantae</taxon>
        <taxon>Streptophyta</taxon>
        <taxon>Embryophyta</taxon>
        <taxon>Tracheophyta</taxon>
        <taxon>Spermatophyta</taxon>
        <taxon>Magnoliopsida</taxon>
        <taxon>eudicotyledons</taxon>
        <taxon>Gunneridae</taxon>
        <taxon>Pentapetalae</taxon>
        <taxon>rosids</taxon>
        <taxon>fabids</taxon>
        <taxon>Fabales</taxon>
        <taxon>Fabaceae</taxon>
        <taxon>Papilionoideae</taxon>
        <taxon>50 kb inversion clade</taxon>
        <taxon>NPAAA clade</taxon>
        <taxon>Hologalegina</taxon>
        <taxon>IRL clade</taxon>
        <taxon>Trifolieae</taxon>
        <taxon>Trifolium</taxon>
    </lineage>
</organism>
<comment type="caution">
    <text evidence="1">The sequence shown here is derived from an EMBL/GenBank/DDBJ whole genome shotgun (WGS) entry which is preliminary data.</text>
</comment>